<feature type="active site" description="Proton donor; for dehydratase activity" evidence="7">
    <location>
        <position position="1150"/>
    </location>
</feature>
<evidence type="ECO:0000256" key="2">
    <source>
        <dbReference type="ARBA" id="ARBA00022553"/>
    </source>
</evidence>
<dbReference type="InterPro" id="IPR020807">
    <property type="entry name" value="PKS_DH"/>
</dbReference>
<sequence>MIRQVTDCEASTFYVEFTSMTMDESTGTNGHGVTMGSNTTNGATPNGVYANGTNGTLAHGVLRGAQVPIAICGMACRLPGGLTTPDELWDFLLAKKDARCRVPHSRYDIDSYYSDTKKPGTVSTEYGYFLDESVDVGALDTSFFSMTRTEVERADPQQRLMLEVAREAFEDAGVTHWRGKTIGTYIGNFGEDWLEMFGKETQPWGIHRISGSGDFVVANRLSYEFDLQGPSMTIRTACSSALVALNEACAAISRGDCGSALVGGVNLILAPGMSMAMQEQGVLSSDGSCKAFSADANGYARGEAVTAIFIKPLADALRDGNPIRAVVRATSHNADGKTPTLSQPSTDAQEALMRRAYELGGITDYAETAMVECHGTGTPTGDPIEAAAVARVFGDKGVYIGSVKPNLGHTEAASGLVSLLKMVKALEHRVIPPNIKFTSPNPNIPFAEGKLTVPTDPLPWPKDRLERVSVNSFGIGGANAHVILESAATYNVPVAVHETPETPQLLLFTANSSKSITRMIDGYKAWVEQNPDKVSDLAYTLARRREHLPHRAFAIFRNGVLESVSQPANSKAAKPPSVVMVFTGQGAQWPQMGRDLLRSNDVFRSSIRLLDQHLQTIAGEKPQYSIEEELKKPAKKSRLSLAEFSQPLCTAVQIALVDTLASAGIHPDAVVGHSSGEIAAAYAAGALSAGEAITAAHHRGAVTSRQKRVGTMAAIGMSWAETEKYLVPNVTIACDNSPRSVTISGDVDAVKSVVAAIKEAQPQMLARLLQVDKAYHSYHMKEIGEDYQSLINEEVVGREPSALFFSSVTGQVLGPDHSTWSKYWQENLESPVRFREAVTAILKHDVGKNAVFLEVGPHGALAGPLRQIFTQATSSAPYVSVMARNQDCNASFLAAIGALHSLNVDVNLEALFPTGCCLPDLPRYPWNHEGSYWYESRLSKEWRNRRFPYHDLLGARVAESSDGEPAWRNMFHVTNTPWMRDHKVGEHIVFPFCGYIALAGEAIRQLTNVEEGFSVRNIIVSTALVLSEGKPTEMMATFRPHRLTNFLNSAWWEFTVSAYNGRNWTKHCTGEVCAQSSAPEQTQDPAGLPRTLNVRKWYEKMGKGGLNLGGSFQTLETMTTSTSEQRAVGKVVNGRQGDEANYHIHPTVLDATLQILGAAAVKGYARKTKTWLPTSIDKFTVHRCASDMVTSVSAQLSSNFSVVGDGRCTSGGTTVVDAVGIRMSLADGAGAADISDTHAASRCEWRPDIDFLDVHELFRSPANRTDHLRLLEELGDICLLLSQWHFSEASNPIPPHLQQYMAWVGSQSGAIAFRLPSTWTGLDHEAISDRIDSILSQLADTPAAPVANAIHQVCVNMESLLSGESLDSILPGETLTHVHEFLGQVDRREFIQLLSHSKPNLRILEIGTGNGVSLHRDILAELTRPDGEILCAKYTLTAPGYVVATTQEKIFPNMQFASLDISQDPFEQGFEDVGYDLIIAVNALRECKNTEESLANLRKLLSSDGRLLLQELCPSSRWIRYVLGVLPTWWAGPADEPIETPYLSQEEWQTTLAAAGFGDIEAVALDSEEPHQVTTTMVVRQAREAPMKKVTVLVEEEGPAVTHIVSELEKEGYEVTRCRLEDDPPAGQDVMSLLDIEQPFFHGIDEARFLLFKSFLLGLQDRNAGMLWTTHLIDIGCRDPRYGQVLGLARTIRTEQLADLGTCQIDSFDSSASIRGLLRLFAKFQTRQGDEELNPDFEWAIVNGQVQVARFHPFILADELLVSEDSKNEMATLNVRTPGRVNSLHYARHERKDLEKDEVEVEVYCAGLNFRDILVALGIVELPVRLFGIEAAGIVTRVGADVSPDDLQVGDRVVCFCRKDAFSTYTTTLAAVCVQIPDSLTFDQAGTMLIPYFTAIHSMVNVGRVTKGQSVLIHSACGGVGLAAIQVAQMLEADVYVTVGSEEKVKYLMENYHIPRHKIFHSRDRSFVDGVMRETKGRGMDFILNSLSGELLHATWSCVAEFGTLLEIGKRDLIGDGKLDMRPFLANRNYCCVDIDGLWKRIHVARALIFSILDFYDKGYITPLPMTIFPATQTQDAFRFMEKGQHIGRVGVSFKPADGGPQLGLETTKRALTIAFNGSASYLMVGGLGGIGRAVSTWMVDHGARELVYLSRSAGRTPKDDDFVTELQSMGCAVRLVSGDTTKLADVQRAIAAATYPLKGIVQMSMVVANENFTRMSFAEWTASTAPKVQGTWNLHDASVAAGINLDFFVMFSSVSGIVGQAGQANYASGNSFLDAFAQYRNGLGLPASVVDMGAVEDVGWISEHQGMMGKMSRSGFKPVLEQEVIDAMAISMLVHNQARQAIADEALAADSKATSYFVHKNTFLVGLALLIPLHDPSNYVIWKKDRRMASYHNNSTVAAATAASTDVLKTYLSSAKADPSILKSPEAAKLFAVEIGKRLFDLLLKPHEEPNTSWPLLDLGLDSLVALELRAWIKQVFSFDLPMLEMMSIGSLDILGQYAANEVYRITTDNNEG</sequence>
<dbReference type="FunFam" id="3.40.50.720:FF:000209">
    <property type="entry name" value="Polyketide synthase Pks12"/>
    <property type="match status" value="1"/>
</dbReference>
<dbReference type="Pfam" id="PF00109">
    <property type="entry name" value="ketoacyl-synt"/>
    <property type="match status" value="1"/>
</dbReference>
<dbReference type="InterPro" id="IPR009081">
    <property type="entry name" value="PP-bd_ACP"/>
</dbReference>
<dbReference type="InterPro" id="IPR016035">
    <property type="entry name" value="Acyl_Trfase/lysoPLipase"/>
</dbReference>
<dbReference type="Pfam" id="PF21089">
    <property type="entry name" value="PKS_DH_N"/>
    <property type="match status" value="1"/>
</dbReference>
<evidence type="ECO:0000256" key="5">
    <source>
        <dbReference type="ARBA" id="ARBA00023268"/>
    </source>
</evidence>
<dbReference type="InParanoid" id="Q4WYY6"/>
<dbReference type="InterPro" id="IPR020843">
    <property type="entry name" value="ER"/>
</dbReference>
<dbReference type="PANTHER" id="PTHR43775">
    <property type="entry name" value="FATTY ACID SYNTHASE"/>
    <property type="match status" value="1"/>
</dbReference>
<dbReference type="Gene3D" id="3.90.180.10">
    <property type="entry name" value="Medium-chain alcohol dehydrogenases, catalytic domain"/>
    <property type="match status" value="1"/>
</dbReference>
<keyword evidence="5" id="KW-0511">Multifunctional enzyme</keyword>
<dbReference type="GO" id="GO:0031177">
    <property type="term" value="F:phosphopantetheine binding"/>
    <property type="evidence" value="ECO:0007669"/>
    <property type="project" value="InterPro"/>
</dbReference>
<dbReference type="Proteomes" id="UP000002530">
    <property type="component" value="Unassembled WGS sequence"/>
</dbReference>
<dbReference type="InterPro" id="IPR001227">
    <property type="entry name" value="Ac_transferase_dom_sf"/>
</dbReference>
<dbReference type="PROSITE" id="PS52004">
    <property type="entry name" value="KS3_2"/>
    <property type="match status" value="1"/>
</dbReference>
<proteinExistence type="predicted"/>
<dbReference type="Pfam" id="PF13602">
    <property type="entry name" value="ADH_zinc_N_2"/>
    <property type="match status" value="1"/>
</dbReference>
<dbReference type="Gene3D" id="3.30.70.250">
    <property type="entry name" value="Malonyl-CoA ACP transacylase, ACP-binding"/>
    <property type="match status" value="1"/>
</dbReference>
<keyword evidence="6 11" id="KW-0012">Acyltransferase</keyword>
<evidence type="ECO:0000256" key="6">
    <source>
        <dbReference type="ARBA" id="ARBA00023315"/>
    </source>
</evidence>
<dbReference type="GO" id="GO:1901336">
    <property type="term" value="P:lactone biosynthetic process"/>
    <property type="evidence" value="ECO:0007669"/>
    <property type="project" value="UniProtKB-ARBA"/>
</dbReference>
<dbReference type="STRING" id="330879.Q4WYY6"/>
<dbReference type="SUPFAM" id="SSF53335">
    <property type="entry name" value="S-adenosyl-L-methionine-dependent methyltransferases"/>
    <property type="match status" value="1"/>
</dbReference>
<name>Q4WYY6_ASPFU</name>
<dbReference type="Pfam" id="PF14765">
    <property type="entry name" value="PS-DH"/>
    <property type="match status" value="1"/>
</dbReference>
<dbReference type="InterPro" id="IPR032821">
    <property type="entry name" value="PKS_assoc"/>
</dbReference>
<feature type="region of interest" description="N-terminal hotdog fold" evidence="7">
    <location>
        <begin position="950"/>
        <end position="1079"/>
    </location>
</feature>
<dbReference type="InterPro" id="IPR020841">
    <property type="entry name" value="PKS_Beta-ketoAc_synthase_dom"/>
</dbReference>
<dbReference type="SUPFAM" id="SSF50129">
    <property type="entry name" value="GroES-like"/>
    <property type="match status" value="1"/>
</dbReference>
<dbReference type="PROSITE" id="PS52019">
    <property type="entry name" value="PKS_MFAS_DH"/>
    <property type="match status" value="1"/>
</dbReference>
<keyword evidence="1" id="KW-0596">Phosphopantetheine</keyword>
<feature type="region of interest" description="C-terminal hotdog fold" evidence="7">
    <location>
        <begin position="1089"/>
        <end position="1240"/>
    </location>
</feature>
<dbReference type="SMART" id="SM00829">
    <property type="entry name" value="PKS_ER"/>
    <property type="match status" value="1"/>
</dbReference>
<organism evidence="11 12">
    <name type="scientific">Aspergillus fumigatus (strain ATCC MYA-4609 / CBS 101355 / FGSC A1100 / Af293)</name>
    <name type="common">Neosartorya fumigata</name>
    <dbReference type="NCBI Taxonomy" id="330879"/>
    <lineage>
        <taxon>Eukaryota</taxon>
        <taxon>Fungi</taxon>
        <taxon>Dikarya</taxon>
        <taxon>Ascomycota</taxon>
        <taxon>Pezizomycotina</taxon>
        <taxon>Eurotiomycetes</taxon>
        <taxon>Eurotiomycetidae</taxon>
        <taxon>Eurotiales</taxon>
        <taxon>Aspergillaceae</taxon>
        <taxon>Aspergillus</taxon>
        <taxon>Aspergillus subgen. Fumigati</taxon>
    </lineage>
</organism>
<evidence type="ECO:0000256" key="3">
    <source>
        <dbReference type="ARBA" id="ARBA00022679"/>
    </source>
</evidence>
<evidence type="ECO:0000313" key="12">
    <source>
        <dbReference type="Proteomes" id="UP000002530"/>
    </source>
</evidence>
<keyword evidence="12" id="KW-1185">Reference proteome</keyword>
<evidence type="ECO:0000256" key="4">
    <source>
        <dbReference type="ARBA" id="ARBA00022857"/>
    </source>
</evidence>
<dbReference type="InterPro" id="IPR013968">
    <property type="entry name" value="PKS_KR"/>
</dbReference>
<gene>
    <name evidence="11" type="ORF">AFUA_3G14700</name>
</gene>
<dbReference type="KEGG" id="afm:AFUA_3G14700"/>
<dbReference type="PROSITE" id="PS00012">
    <property type="entry name" value="PHOSPHOPANTETHEINE"/>
    <property type="match status" value="1"/>
</dbReference>
<dbReference type="Gene3D" id="3.40.366.10">
    <property type="entry name" value="Malonyl-Coenzyme A Acyl Carrier Protein, domain 2"/>
    <property type="match status" value="1"/>
</dbReference>
<dbReference type="InterPro" id="IPR042104">
    <property type="entry name" value="PKS_dehydratase_sf"/>
</dbReference>
<feature type="active site" description="Proton acceptor; for dehydratase activity" evidence="7">
    <location>
        <position position="982"/>
    </location>
</feature>
<dbReference type="Gene3D" id="3.40.50.150">
    <property type="entry name" value="Vaccinia Virus protein VP39"/>
    <property type="match status" value="1"/>
</dbReference>
<evidence type="ECO:0000259" key="8">
    <source>
        <dbReference type="PROSITE" id="PS50075"/>
    </source>
</evidence>
<keyword evidence="3 11" id="KW-0808">Transferase</keyword>
<dbReference type="SMR" id="Q4WYY6"/>
<keyword evidence="4" id="KW-0521">NADP</keyword>
<dbReference type="RefSeq" id="XP_754155.1">
    <property type="nucleotide sequence ID" value="XM_749062.1"/>
</dbReference>
<dbReference type="InterPro" id="IPR049552">
    <property type="entry name" value="PKS_DH_N"/>
</dbReference>
<dbReference type="Pfam" id="PF08240">
    <property type="entry name" value="ADH_N"/>
    <property type="match status" value="1"/>
</dbReference>
<dbReference type="SMART" id="SM00825">
    <property type="entry name" value="PKS_KS"/>
    <property type="match status" value="1"/>
</dbReference>
<dbReference type="Gene3D" id="3.40.47.10">
    <property type="match status" value="1"/>
</dbReference>
<dbReference type="InterPro" id="IPR011032">
    <property type="entry name" value="GroES-like_sf"/>
</dbReference>
<dbReference type="GO" id="GO:0019748">
    <property type="term" value="P:secondary metabolic process"/>
    <property type="evidence" value="ECO:0000303"/>
    <property type="project" value="AspGD"/>
</dbReference>
<dbReference type="InterPro" id="IPR016036">
    <property type="entry name" value="Malonyl_transacylase_ACP-bd"/>
</dbReference>
<dbReference type="Gene3D" id="1.10.1200.10">
    <property type="entry name" value="ACP-like"/>
    <property type="match status" value="1"/>
</dbReference>
<feature type="domain" description="Carrier" evidence="8">
    <location>
        <begin position="2427"/>
        <end position="2504"/>
    </location>
</feature>
<dbReference type="OMA" id="KMRGGEF"/>
<dbReference type="Pfam" id="PF00550">
    <property type="entry name" value="PP-binding"/>
    <property type="match status" value="1"/>
</dbReference>
<dbReference type="GO" id="GO:0016491">
    <property type="term" value="F:oxidoreductase activity"/>
    <property type="evidence" value="ECO:0007669"/>
    <property type="project" value="InterPro"/>
</dbReference>
<evidence type="ECO:0000259" key="9">
    <source>
        <dbReference type="PROSITE" id="PS52004"/>
    </source>
</evidence>
<reference evidence="11 12" key="1">
    <citation type="journal article" date="2005" name="Nature">
        <title>Genomic sequence of the pathogenic and allergenic filamentous fungus Aspergillus fumigatus.</title>
        <authorList>
            <person name="Nierman W.C."/>
            <person name="Pain A."/>
            <person name="Anderson M.J."/>
            <person name="Wortman J.R."/>
            <person name="Kim H.S."/>
            <person name="Arroyo J."/>
            <person name="Berriman M."/>
            <person name="Abe K."/>
            <person name="Archer D.B."/>
            <person name="Bermejo C."/>
            <person name="Bennett J."/>
            <person name="Bowyer P."/>
            <person name="Chen D."/>
            <person name="Collins M."/>
            <person name="Coulsen R."/>
            <person name="Davies R."/>
            <person name="Dyer P.S."/>
            <person name="Farman M."/>
            <person name="Fedorova N."/>
            <person name="Fedorova N."/>
            <person name="Feldblyum T.V."/>
            <person name="Fischer R."/>
            <person name="Fosker N."/>
            <person name="Fraser A."/>
            <person name="Garcia J.L."/>
            <person name="Garcia M.J."/>
            <person name="Goble A."/>
            <person name="Goldman G.H."/>
            <person name="Gomi K."/>
            <person name="Griffith-Jones S."/>
            <person name="Gwilliam R."/>
            <person name="Haas B."/>
            <person name="Haas H."/>
            <person name="Harris D."/>
            <person name="Horiuchi H."/>
            <person name="Huang J."/>
            <person name="Humphray S."/>
            <person name="Jimenez J."/>
            <person name="Keller N."/>
            <person name="Khouri H."/>
            <person name="Kitamoto K."/>
            <person name="Kobayashi T."/>
            <person name="Konzack S."/>
            <person name="Kulkarni R."/>
            <person name="Kumagai T."/>
            <person name="Lafon A."/>
            <person name="Latge J.P."/>
            <person name="Li W."/>
            <person name="Lord A."/>
            <person name="Lu C."/>
            <person name="Majoros W.H."/>
            <person name="May G.S."/>
            <person name="Miller B.L."/>
            <person name="Mohamoud Y."/>
            <person name="Molina M."/>
            <person name="Monod M."/>
            <person name="Mouyna I."/>
            <person name="Mulligan S."/>
            <person name="Murphy L."/>
            <person name="O'Neil S."/>
            <person name="Paulsen I."/>
            <person name="Penalva M.A."/>
            <person name="Pertea M."/>
            <person name="Price C."/>
            <person name="Pritchard B.L."/>
            <person name="Quail M.A."/>
            <person name="Rabbinowitsch E."/>
            <person name="Rawlins N."/>
            <person name="Rajandream M.A."/>
            <person name="Reichard U."/>
            <person name="Renauld H."/>
            <person name="Robson G.D."/>
            <person name="Rodriguez de Cordoba S."/>
            <person name="Rodriguez-Pena J.M."/>
            <person name="Ronning C.M."/>
            <person name="Rutter S."/>
            <person name="Salzberg S.L."/>
            <person name="Sanchez M."/>
            <person name="Sanchez-Ferrero J.C."/>
            <person name="Saunders D."/>
            <person name="Seeger K."/>
            <person name="Squares R."/>
            <person name="Squares S."/>
            <person name="Takeuchi M."/>
            <person name="Tekaia F."/>
            <person name="Turner G."/>
            <person name="Vazquez de Aldana C.R."/>
            <person name="Weidman J."/>
            <person name="White O."/>
            <person name="Woodward J."/>
            <person name="Yu J.H."/>
            <person name="Fraser C."/>
            <person name="Galagan J.E."/>
            <person name="Asai K."/>
            <person name="Machida M."/>
            <person name="Hall N."/>
            <person name="Barrell B."/>
            <person name="Denning D.W."/>
        </authorList>
    </citation>
    <scope>NUCLEOTIDE SEQUENCE [LARGE SCALE GENOMIC DNA]</scope>
    <source>
        <strain evidence="11 12">Af293</strain>
    </source>
</reference>
<dbReference type="SMART" id="SM00827">
    <property type="entry name" value="PKS_AT"/>
    <property type="match status" value="1"/>
</dbReference>
<dbReference type="EC" id="2.3.1.-" evidence="11"/>
<feature type="domain" description="Ketosynthase family 3 (KS3)" evidence="9">
    <location>
        <begin position="66"/>
        <end position="486"/>
    </location>
</feature>
<dbReference type="SMART" id="SM00823">
    <property type="entry name" value="PKS_PP"/>
    <property type="match status" value="1"/>
</dbReference>
<dbReference type="SUPFAM" id="SSF51735">
    <property type="entry name" value="NAD(P)-binding Rossmann-fold domains"/>
    <property type="match status" value="2"/>
</dbReference>
<dbReference type="SUPFAM" id="SSF52151">
    <property type="entry name" value="FabD/lysophospholipase-like"/>
    <property type="match status" value="1"/>
</dbReference>
<dbReference type="Pfam" id="PF13489">
    <property type="entry name" value="Methyltransf_23"/>
    <property type="match status" value="1"/>
</dbReference>
<evidence type="ECO:0000256" key="7">
    <source>
        <dbReference type="PROSITE-ProRule" id="PRU01363"/>
    </source>
</evidence>
<dbReference type="VEuPathDB" id="FungiDB:Afu3g14700"/>
<dbReference type="SUPFAM" id="SSF47336">
    <property type="entry name" value="ACP-like"/>
    <property type="match status" value="1"/>
</dbReference>
<dbReference type="PROSITE" id="PS50075">
    <property type="entry name" value="CARRIER"/>
    <property type="match status" value="1"/>
</dbReference>
<dbReference type="InterPro" id="IPR013154">
    <property type="entry name" value="ADH-like_N"/>
</dbReference>
<dbReference type="SMART" id="SM00822">
    <property type="entry name" value="PKS_KR"/>
    <property type="match status" value="1"/>
</dbReference>
<dbReference type="SMART" id="SM00826">
    <property type="entry name" value="PKS_DH"/>
    <property type="match status" value="1"/>
</dbReference>
<dbReference type="InterPro" id="IPR036736">
    <property type="entry name" value="ACP-like_sf"/>
</dbReference>
<dbReference type="InterPro" id="IPR014030">
    <property type="entry name" value="Ketoacyl_synth_N"/>
</dbReference>
<evidence type="ECO:0000313" key="11">
    <source>
        <dbReference type="EMBL" id="EAL92117.1"/>
    </source>
</evidence>
<dbReference type="HOGENOM" id="CLU_000022_31_1_1"/>
<dbReference type="InterPro" id="IPR020806">
    <property type="entry name" value="PKS_PP-bd"/>
</dbReference>
<dbReference type="Pfam" id="PF16197">
    <property type="entry name" value="KAsynt_C_assoc"/>
    <property type="match status" value="1"/>
</dbReference>
<dbReference type="Gene3D" id="3.40.50.720">
    <property type="entry name" value="NAD(P)-binding Rossmann-like Domain"/>
    <property type="match status" value="1"/>
</dbReference>
<evidence type="ECO:0000259" key="10">
    <source>
        <dbReference type="PROSITE" id="PS52019"/>
    </source>
</evidence>
<dbReference type="InterPro" id="IPR050091">
    <property type="entry name" value="PKS_NRPS_Biosynth_Enz"/>
</dbReference>
<feature type="domain" description="PKS/mFAS DH" evidence="10">
    <location>
        <begin position="950"/>
        <end position="1240"/>
    </location>
</feature>
<dbReference type="Pfam" id="PF02801">
    <property type="entry name" value="Ketoacyl-synt_C"/>
    <property type="match status" value="1"/>
</dbReference>
<dbReference type="OrthoDB" id="329835at2759"/>
<dbReference type="EMBL" id="AAHF01000002">
    <property type="protein sequence ID" value="EAL92117.1"/>
    <property type="molecule type" value="Genomic_DNA"/>
</dbReference>
<dbReference type="PANTHER" id="PTHR43775:SF28">
    <property type="entry name" value="SYNTHASE, PUTATIVE-RELATED"/>
    <property type="match status" value="1"/>
</dbReference>
<dbReference type="SUPFAM" id="SSF55048">
    <property type="entry name" value="Probable ACP-binding domain of malonyl-CoA ACP transacylase"/>
    <property type="match status" value="1"/>
</dbReference>
<dbReference type="eggNOG" id="KOG1202">
    <property type="taxonomic scope" value="Eukaryota"/>
</dbReference>
<dbReference type="SUPFAM" id="SSF53901">
    <property type="entry name" value="Thiolase-like"/>
    <property type="match status" value="1"/>
</dbReference>
<dbReference type="GO" id="GO:0006633">
    <property type="term" value="P:fatty acid biosynthetic process"/>
    <property type="evidence" value="ECO:0000318"/>
    <property type="project" value="GO_Central"/>
</dbReference>
<dbReference type="Pfam" id="PF08659">
    <property type="entry name" value="KR"/>
    <property type="match status" value="1"/>
</dbReference>
<dbReference type="Gene3D" id="3.10.129.110">
    <property type="entry name" value="Polyketide synthase dehydratase"/>
    <property type="match status" value="1"/>
</dbReference>
<accession>Q4WYY6</accession>
<dbReference type="InterPro" id="IPR006162">
    <property type="entry name" value="Ppantetheine_attach_site"/>
</dbReference>
<dbReference type="InterPro" id="IPR016039">
    <property type="entry name" value="Thiolase-like"/>
</dbReference>
<dbReference type="CDD" id="cd00833">
    <property type="entry name" value="PKS"/>
    <property type="match status" value="1"/>
</dbReference>
<dbReference type="InterPro" id="IPR014043">
    <property type="entry name" value="Acyl_transferase_dom"/>
</dbReference>
<dbReference type="CDD" id="cd05195">
    <property type="entry name" value="enoyl_red"/>
    <property type="match status" value="1"/>
</dbReference>
<comment type="caution">
    <text evidence="11">The sequence shown here is derived from an EMBL/GenBank/DDBJ whole genome shotgun (WGS) entry which is preliminary data.</text>
</comment>
<dbReference type="GO" id="GO:0044550">
    <property type="term" value="P:secondary metabolite biosynthetic process"/>
    <property type="evidence" value="ECO:0000318"/>
    <property type="project" value="GO_Central"/>
</dbReference>
<dbReference type="InterPro" id="IPR014031">
    <property type="entry name" value="Ketoacyl_synth_C"/>
</dbReference>
<protein>
    <submittedName>
        <fullName evidence="11">Polyketide synthase, putative</fullName>
        <ecNumber evidence="11">2.3.1.-</ecNumber>
    </submittedName>
</protein>
<dbReference type="InterPro" id="IPR049551">
    <property type="entry name" value="PKS_DH_C"/>
</dbReference>
<dbReference type="InterPro" id="IPR029063">
    <property type="entry name" value="SAM-dependent_MTases_sf"/>
</dbReference>
<dbReference type="InterPro" id="IPR036291">
    <property type="entry name" value="NAD(P)-bd_dom_sf"/>
</dbReference>
<dbReference type="GO" id="GO:0004312">
    <property type="term" value="F:fatty acid synthase activity"/>
    <property type="evidence" value="ECO:0000318"/>
    <property type="project" value="GO_Central"/>
</dbReference>
<dbReference type="InterPro" id="IPR049900">
    <property type="entry name" value="PKS_mFAS_DH"/>
</dbReference>
<keyword evidence="2" id="KW-0597">Phosphoprotein</keyword>
<evidence type="ECO:0000256" key="1">
    <source>
        <dbReference type="ARBA" id="ARBA00022450"/>
    </source>
</evidence>
<dbReference type="InterPro" id="IPR057326">
    <property type="entry name" value="KR_dom"/>
</dbReference>
<dbReference type="GeneID" id="3512358"/>
<dbReference type="Pfam" id="PF00698">
    <property type="entry name" value="Acyl_transf_1"/>
    <property type="match status" value="1"/>
</dbReference>